<dbReference type="AlphaFoldDB" id="A0A383BR32"/>
<comment type="subcellular location">
    <subcellularLocation>
        <location evidence="1">Mitochondrion</location>
    </subcellularLocation>
</comment>
<keyword evidence="4" id="KW-0238">DNA-binding</keyword>
<dbReference type="FunFam" id="1.10.10.200:FF:000002">
    <property type="entry name" value="Probable transcriptional regulatory protein CLM62_37755"/>
    <property type="match status" value="1"/>
</dbReference>
<dbReference type="Pfam" id="PF20772">
    <property type="entry name" value="TACO1_YebC_N"/>
    <property type="match status" value="1"/>
</dbReference>
<protein>
    <recommendedName>
        <fullName evidence="8">YebC/PmpR family DNA-binding transcriptional regulator</fullName>
    </recommendedName>
</protein>
<gene>
    <name evidence="7" type="ORF">METZ01_LOCUS475560</name>
</gene>
<evidence type="ECO:0000256" key="1">
    <source>
        <dbReference type="ARBA" id="ARBA00004173"/>
    </source>
</evidence>
<reference evidence="7" key="1">
    <citation type="submission" date="2018-05" db="EMBL/GenBank/DDBJ databases">
        <authorList>
            <person name="Lanie J.A."/>
            <person name="Ng W.-L."/>
            <person name="Kazmierczak K.M."/>
            <person name="Andrzejewski T.M."/>
            <person name="Davidsen T.M."/>
            <person name="Wayne K.J."/>
            <person name="Tettelin H."/>
            <person name="Glass J.I."/>
            <person name="Rusch D."/>
            <person name="Podicherti R."/>
            <person name="Tsui H.-C.T."/>
            <person name="Winkler M.E."/>
        </authorList>
    </citation>
    <scope>NUCLEOTIDE SEQUENCE</scope>
</reference>
<evidence type="ECO:0000256" key="2">
    <source>
        <dbReference type="ARBA" id="ARBA00008724"/>
    </source>
</evidence>
<accession>A0A383BR32</accession>
<dbReference type="Gene3D" id="1.10.10.200">
    <property type="match status" value="1"/>
</dbReference>
<feature type="domain" description="TACO1/YebC-like second and third" evidence="5">
    <location>
        <begin position="82"/>
        <end position="170"/>
    </location>
</feature>
<sequence length="173" mass="18780">VAGHSHWANISRKKSLIDAKRGKLWSKLAKAIIVAAKHGGPDPDANLRLRYAIDAAKAVSMPKDNIQRAIKAGCGELKGGNLEESVYEGYAAGGVAVLCEILTDNRNRTAPEIRKLFELCDGKLGATGCVAYLFTRTGMIRVPSDSNEEERFFEVAIESGAEDVTAVDNYWEV</sequence>
<keyword evidence="3" id="KW-0963">Cytoplasm</keyword>
<evidence type="ECO:0008006" key="8">
    <source>
        <dbReference type="Google" id="ProtNLM"/>
    </source>
</evidence>
<dbReference type="InterPro" id="IPR048300">
    <property type="entry name" value="TACO1_YebC-like_2nd/3rd_dom"/>
</dbReference>
<dbReference type="InterPro" id="IPR026564">
    <property type="entry name" value="Transcrip_reg_TACO1-like_dom3"/>
</dbReference>
<evidence type="ECO:0000256" key="4">
    <source>
        <dbReference type="ARBA" id="ARBA00023125"/>
    </source>
</evidence>
<dbReference type="InterPro" id="IPR017856">
    <property type="entry name" value="Integrase-like_N"/>
</dbReference>
<dbReference type="GO" id="GO:0005829">
    <property type="term" value="C:cytosol"/>
    <property type="evidence" value="ECO:0007669"/>
    <property type="project" value="TreeGrafter"/>
</dbReference>
<organism evidence="7">
    <name type="scientific">marine metagenome</name>
    <dbReference type="NCBI Taxonomy" id="408172"/>
    <lineage>
        <taxon>unclassified sequences</taxon>
        <taxon>metagenomes</taxon>
        <taxon>ecological metagenomes</taxon>
    </lineage>
</organism>
<name>A0A383BR32_9ZZZZ</name>
<evidence type="ECO:0000256" key="3">
    <source>
        <dbReference type="ARBA" id="ARBA00022490"/>
    </source>
</evidence>
<dbReference type="GO" id="GO:0005739">
    <property type="term" value="C:mitochondrion"/>
    <property type="evidence" value="ECO:0007669"/>
    <property type="project" value="UniProtKB-SubCell"/>
</dbReference>
<dbReference type="Pfam" id="PF01709">
    <property type="entry name" value="Transcrip_reg"/>
    <property type="match status" value="1"/>
</dbReference>
<dbReference type="PANTHER" id="PTHR12532">
    <property type="entry name" value="TRANSLATIONAL ACTIVATOR OF CYTOCHROME C OXIDASE 1"/>
    <property type="match status" value="1"/>
</dbReference>
<feature type="non-terminal residue" evidence="7">
    <location>
        <position position="173"/>
    </location>
</feature>
<comment type="similarity">
    <text evidence="2">Belongs to the TACO1 family.</text>
</comment>
<proteinExistence type="inferred from homology"/>
<dbReference type="NCBIfam" id="TIGR01033">
    <property type="entry name" value="YebC/PmpR family DNA-binding transcriptional regulator"/>
    <property type="match status" value="1"/>
</dbReference>
<evidence type="ECO:0000259" key="5">
    <source>
        <dbReference type="Pfam" id="PF01709"/>
    </source>
</evidence>
<dbReference type="InterPro" id="IPR049083">
    <property type="entry name" value="TACO1_YebC_N"/>
</dbReference>
<dbReference type="InterPro" id="IPR002876">
    <property type="entry name" value="Transcrip_reg_TACO1-like"/>
</dbReference>
<dbReference type="Gene3D" id="3.30.70.980">
    <property type="match status" value="2"/>
</dbReference>
<dbReference type="GO" id="GO:0003677">
    <property type="term" value="F:DNA binding"/>
    <property type="evidence" value="ECO:0007669"/>
    <property type="project" value="UniProtKB-KW"/>
</dbReference>
<evidence type="ECO:0000259" key="6">
    <source>
        <dbReference type="Pfam" id="PF20772"/>
    </source>
</evidence>
<dbReference type="PANTHER" id="PTHR12532:SF6">
    <property type="entry name" value="TRANSCRIPTIONAL REGULATORY PROTEIN YEBC-RELATED"/>
    <property type="match status" value="1"/>
</dbReference>
<dbReference type="InterPro" id="IPR029072">
    <property type="entry name" value="YebC-like"/>
</dbReference>
<feature type="domain" description="TACO1/YebC-like N-terminal" evidence="6">
    <location>
        <begin position="5"/>
        <end position="75"/>
    </location>
</feature>
<evidence type="ECO:0000313" key="7">
    <source>
        <dbReference type="EMBL" id="SVE22706.1"/>
    </source>
</evidence>
<feature type="non-terminal residue" evidence="7">
    <location>
        <position position="1"/>
    </location>
</feature>
<dbReference type="EMBL" id="UINC01202752">
    <property type="protein sequence ID" value="SVE22706.1"/>
    <property type="molecule type" value="Genomic_DNA"/>
</dbReference>
<dbReference type="SUPFAM" id="SSF75625">
    <property type="entry name" value="YebC-like"/>
    <property type="match status" value="1"/>
</dbReference>